<dbReference type="EMBL" id="SRLO01002325">
    <property type="protein sequence ID" value="TNN33184.1"/>
    <property type="molecule type" value="Genomic_DNA"/>
</dbReference>
<dbReference type="Proteomes" id="UP000314294">
    <property type="component" value="Unassembled WGS sequence"/>
</dbReference>
<name>A0A4Z2EXX4_9TELE</name>
<proteinExistence type="predicted"/>
<keyword evidence="2" id="KW-1185">Reference proteome</keyword>
<comment type="caution">
    <text evidence="1">The sequence shown here is derived from an EMBL/GenBank/DDBJ whole genome shotgun (WGS) entry which is preliminary data.</text>
</comment>
<reference evidence="1 2" key="1">
    <citation type="submission" date="2019-03" db="EMBL/GenBank/DDBJ databases">
        <title>First draft genome of Liparis tanakae, snailfish: a comprehensive survey of snailfish specific genes.</title>
        <authorList>
            <person name="Kim W."/>
            <person name="Song I."/>
            <person name="Jeong J.-H."/>
            <person name="Kim D."/>
            <person name="Kim S."/>
            <person name="Ryu S."/>
            <person name="Song J.Y."/>
            <person name="Lee S.K."/>
        </authorList>
    </citation>
    <scope>NUCLEOTIDE SEQUENCE [LARGE SCALE GENOMIC DNA]</scope>
    <source>
        <tissue evidence="1">Muscle</tissue>
    </source>
</reference>
<protein>
    <submittedName>
        <fullName evidence="1">Uncharacterized protein</fullName>
    </submittedName>
</protein>
<sequence length="125" mass="13900">MSSRSPAEFNQEHVYGNLFAVFVPKHRRSLSAAPPGDPASRLLTSQEFIQTRTSLFDTTACWFCSFPLHGPSPASFLCEEIQLICSAPQYKLPSEGVTHTASLTFDLTADQDDPPKRNRKKGRTL</sequence>
<evidence type="ECO:0000313" key="2">
    <source>
        <dbReference type="Proteomes" id="UP000314294"/>
    </source>
</evidence>
<accession>A0A4Z2EXX4</accession>
<gene>
    <name evidence="1" type="ORF">EYF80_056652</name>
</gene>
<dbReference type="AlphaFoldDB" id="A0A4Z2EXX4"/>
<organism evidence="1 2">
    <name type="scientific">Liparis tanakae</name>
    <name type="common">Tanaka's snailfish</name>
    <dbReference type="NCBI Taxonomy" id="230148"/>
    <lineage>
        <taxon>Eukaryota</taxon>
        <taxon>Metazoa</taxon>
        <taxon>Chordata</taxon>
        <taxon>Craniata</taxon>
        <taxon>Vertebrata</taxon>
        <taxon>Euteleostomi</taxon>
        <taxon>Actinopterygii</taxon>
        <taxon>Neopterygii</taxon>
        <taxon>Teleostei</taxon>
        <taxon>Neoteleostei</taxon>
        <taxon>Acanthomorphata</taxon>
        <taxon>Eupercaria</taxon>
        <taxon>Perciformes</taxon>
        <taxon>Cottioidei</taxon>
        <taxon>Cottales</taxon>
        <taxon>Liparidae</taxon>
        <taxon>Liparis</taxon>
    </lineage>
</organism>
<evidence type="ECO:0000313" key="1">
    <source>
        <dbReference type="EMBL" id="TNN33184.1"/>
    </source>
</evidence>